<evidence type="ECO:0000259" key="4">
    <source>
        <dbReference type="Pfam" id="PF01648"/>
    </source>
</evidence>
<dbReference type="GO" id="GO:0008897">
    <property type="term" value="F:holo-[acyl-carrier-protein] synthase activity"/>
    <property type="evidence" value="ECO:0007669"/>
    <property type="project" value="InterPro"/>
</dbReference>
<dbReference type="GO" id="GO:0005829">
    <property type="term" value="C:cytosol"/>
    <property type="evidence" value="ECO:0007669"/>
    <property type="project" value="TreeGrafter"/>
</dbReference>
<dbReference type="InterPro" id="IPR037143">
    <property type="entry name" value="4-PPantetheinyl_Trfase_dom_sf"/>
</dbReference>
<evidence type="ECO:0000256" key="1">
    <source>
        <dbReference type="ARBA" id="ARBA00010990"/>
    </source>
</evidence>
<accession>A0A4R0YLH8</accession>
<dbReference type="GO" id="GO:0000287">
    <property type="term" value="F:magnesium ion binding"/>
    <property type="evidence" value="ECO:0007669"/>
    <property type="project" value="InterPro"/>
</dbReference>
<dbReference type="Proteomes" id="UP000291822">
    <property type="component" value="Unassembled WGS sequence"/>
</dbReference>
<sequence length="272" mass="29636">MHNLRLPSERPAPMATPAAGSDRPAHALRWRFEVAADRAFDRLAWERPREHQVRVLVFDTMGWRQHATAAEDWLDCRERMRAARFRQSHDRVIHVLAHALWRKAIGRCMNLEPLDVPLGFTPLGQPVLPGTGLATSLSHSGRWVAIAIGATPIVGVDIERLPCDLALDDMLGTICHEDEVGAVAALPPGERESAILQLWTRKEALLKAFGVGLTATPASIRLTPDAPMEPPTCARGQPACLIRDIHLPPGLVGALAAPGDVTCVAMHALDHA</sequence>
<organism evidence="5 6">
    <name type="scientific">Dyella soli</name>
    <dbReference type="NCBI Taxonomy" id="522319"/>
    <lineage>
        <taxon>Bacteria</taxon>
        <taxon>Pseudomonadati</taxon>
        <taxon>Pseudomonadota</taxon>
        <taxon>Gammaproteobacteria</taxon>
        <taxon>Lysobacterales</taxon>
        <taxon>Rhodanobacteraceae</taxon>
        <taxon>Dyella</taxon>
    </lineage>
</organism>
<gene>
    <name evidence="5" type="ORF">EZM97_35575</name>
</gene>
<feature type="region of interest" description="Disordered" evidence="3">
    <location>
        <begin position="1"/>
        <end position="21"/>
    </location>
</feature>
<reference evidence="5 6" key="1">
    <citation type="submission" date="2019-02" db="EMBL/GenBank/DDBJ databases">
        <title>Dyella amyloliquefaciens sp. nov., isolated from forest soil.</title>
        <authorList>
            <person name="Gao Z.-H."/>
            <person name="Qiu L.-H."/>
        </authorList>
    </citation>
    <scope>NUCLEOTIDE SEQUENCE [LARGE SCALE GENOMIC DNA]</scope>
    <source>
        <strain evidence="5 6">KACC 12747</strain>
    </source>
</reference>
<protein>
    <submittedName>
        <fullName evidence="5">4'-phosphopantetheinyl transferase superfamily protein</fullName>
    </submittedName>
</protein>
<comment type="caution">
    <text evidence="5">The sequence shown here is derived from an EMBL/GenBank/DDBJ whole genome shotgun (WGS) entry which is preliminary data.</text>
</comment>
<feature type="domain" description="4'-phosphopantetheinyl transferase" evidence="4">
    <location>
        <begin position="154"/>
        <end position="226"/>
    </location>
</feature>
<evidence type="ECO:0000256" key="2">
    <source>
        <dbReference type="ARBA" id="ARBA00022679"/>
    </source>
</evidence>
<name>A0A4R0YLH8_9GAMM</name>
<dbReference type="GO" id="GO:0019878">
    <property type="term" value="P:lysine biosynthetic process via aminoadipic acid"/>
    <property type="evidence" value="ECO:0007669"/>
    <property type="project" value="TreeGrafter"/>
</dbReference>
<dbReference type="InterPro" id="IPR008278">
    <property type="entry name" value="4-PPantetheinyl_Trfase_dom"/>
</dbReference>
<dbReference type="EMBL" id="SJTG01000007">
    <property type="protein sequence ID" value="TCI06237.1"/>
    <property type="molecule type" value="Genomic_DNA"/>
</dbReference>
<dbReference type="Pfam" id="PF01648">
    <property type="entry name" value="ACPS"/>
    <property type="match status" value="1"/>
</dbReference>
<dbReference type="PANTHER" id="PTHR12215">
    <property type="entry name" value="PHOSPHOPANTETHEINE TRANSFERASE"/>
    <property type="match status" value="1"/>
</dbReference>
<comment type="similarity">
    <text evidence="1">Belongs to the P-Pant transferase superfamily. Gsp/Sfp/HetI/AcpT family.</text>
</comment>
<keyword evidence="2 5" id="KW-0808">Transferase</keyword>
<evidence type="ECO:0000256" key="3">
    <source>
        <dbReference type="SAM" id="MobiDB-lite"/>
    </source>
</evidence>
<dbReference type="InterPro" id="IPR050559">
    <property type="entry name" value="P-Pant_transferase_sf"/>
</dbReference>
<dbReference type="RefSeq" id="WP_131152664.1">
    <property type="nucleotide sequence ID" value="NZ_SJTG01000007.1"/>
</dbReference>
<dbReference type="PANTHER" id="PTHR12215:SF10">
    <property type="entry name" value="L-AMINOADIPATE-SEMIALDEHYDE DEHYDROGENASE-PHOSPHOPANTETHEINYL TRANSFERASE"/>
    <property type="match status" value="1"/>
</dbReference>
<dbReference type="SUPFAM" id="SSF56214">
    <property type="entry name" value="4'-phosphopantetheinyl transferase"/>
    <property type="match status" value="2"/>
</dbReference>
<evidence type="ECO:0000313" key="6">
    <source>
        <dbReference type="Proteomes" id="UP000291822"/>
    </source>
</evidence>
<evidence type="ECO:0000313" key="5">
    <source>
        <dbReference type="EMBL" id="TCI06237.1"/>
    </source>
</evidence>
<dbReference type="AlphaFoldDB" id="A0A4R0YLH8"/>
<proteinExistence type="inferred from homology"/>
<keyword evidence="6" id="KW-1185">Reference proteome</keyword>
<dbReference type="Gene3D" id="3.90.470.20">
    <property type="entry name" value="4'-phosphopantetheinyl transferase domain"/>
    <property type="match status" value="1"/>
</dbReference>